<organism evidence="1 2">
    <name type="scientific">Clostridium saudiense</name>
    <dbReference type="NCBI Taxonomy" id="1414720"/>
    <lineage>
        <taxon>Bacteria</taxon>
        <taxon>Bacillati</taxon>
        <taxon>Bacillota</taxon>
        <taxon>Clostridia</taxon>
        <taxon>Eubacteriales</taxon>
        <taxon>Clostridiaceae</taxon>
        <taxon>Clostridium</taxon>
    </lineage>
</organism>
<comment type="caution">
    <text evidence="1">The sequence shown here is derived from an EMBL/GenBank/DDBJ whole genome shotgun (WGS) entry which is preliminary data.</text>
</comment>
<evidence type="ECO:0000313" key="1">
    <source>
        <dbReference type="EMBL" id="MBM6819537.1"/>
    </source>
</evidence>
<reference evidence="1 2" key="1">
    <citation type="journal article" date="2021" name="Sci. Rep.">
        <title>The distribution of antibiotic resistance genes in chicken gut microbiota commensals.</title>
        <authorList>
            <person name="Juricova H."/>
            <person name="Matiasovicova J."/>
            <person name="Kubasova T."/>
            <person name="Cejkova D."/>
            <person name="Rychlik I."/>
        </authorList>
    </citation>
    <scope>NUCLEOTIDE SEQUENCE [LARGE SCALE GENOMIC DNA]</scope>
    <source>
        <strain evidence="1 2">An435</strain>
    </source>
</reference>
<dbReference type="RefSeq" id="WP_133015212.1">
    <property type="nucleotide sequence ID" value="NZ_JACJLL010000050.1"/>
</dbReference>
<protein>
    <submittedName>
        <fullName evidence="1">Uncharacterized protein</fullName>
    </submittedName>
</protein>
<name>A0ABS2FGX2_9CLOT</name>
<proteinExistence type="predicted"/>
<sequence length="101" mass="11771">MAKITSKNNNLLRDSRNKVSPKVYDILIDLVNEDREDLAEMALKIDYLIEYANSAIKGKDFSEALETIQRAEERLKMIKRANFDVSHLEYLIEGVKKKIRK</sequence>
<keyword evidence="2" id="KW-1185">Reference proteome</keyword>
<accession>A0ABS2FGX2</accession>
<gene>
    <name evidence="1" type="ORF">H6A19_09350</name>
</gene>
<dbReference type="EMBL" id="JACJLL010000050">
    <property type="protein sequence ID" value="MBM6819537.1"/>
    <property type="molecule type" value="Genomic_DNA"/>
</dbReference>
<dbReference type="Proteomes" id="UP000767334">
    <property type="component" value="Unassembled WGS sequence"/>
</dbReference>
<evidence type="ECO:0000313" key="2">
    <source>
        <dbReference type="Proteomes" id="UP000767334"/>
    </source>
</evidence>